<sequence>MDPETREKKITDIMLEIVNSLSREGPLSLSSMSKPYCYSGEMGPCLIAFSRLEAEGLIVQRPDGKWKVAEKD</sequence>
<dbReference type="Proteomes" id="UP000070400">
    <property type="component" value="Unassembled WGS sequence"/>
</dbReference>
<name>A0A133V896_9EURY</name>
<comment type="caution">
    <text evidence="1">The sequence shown here is derived from an EMBL/GenBank/DDBJ whole genome shotgun (WGS) entry which is preliminary data.</text>
</comment>
<evidence type="ECO:0000313" key="1">
    <source>
        <dbReference type="EMBL" id="KXB02617.1"/>
    </source>
</evidence>
<protein>
    <recommendedName>
        <fullName evidence="3">ArnR1-like winged helix-turn-helix domain-containing protein</fullName>
    </recommendedName>
</protein>
<accession>A0A133V896</accession>
<evidence type="ECO:0008006" key="3">
    <source>
        <dbReference type="Google" id="ProtNLM"/>
    </source>
</evidence>
<dbReference type="AlphaFoldDB" id="A0A133V896"/>
<evidence type="ECO:0000313" key="2">
    <source>
        <dbReference type="Proteomes" id="UP000070400"/>
    </source>
</evidence>
<reference evidence="1 2" key="1">
    <citation type="journal article" date="2016" name="Sci. Rep.">
        <title>Metabolic traits of an uncultured archaeal lineage -MSBL1- from brine pools of the Red Sea.</title>
        <authorList>
            <person name="Mwirichia R."/>
            <person name="Alam I."/>
            <person name="Rashid M."/>
            <person name="Vinu M."/>
            <person name="Ba-Alawi W."/>
            <person name="Anthony Kamau A."/>
            <person name="Kamanda Ngugi D."/>
            <person name="Goker M."/>
            <person name="Klenk H.P."/>
            <person name="Bajic V."/>
            <person name="Stingl U."/>
        </authorList>
    </citation>
    <scope>NUCLEOTIDE SEQUENCE [LARGE SCALE GENOMIC DNA]</scope>
    <source>
        <strain evidence="1">SCGC-AAA261D19</strain>
    </source>
</reference>
<proteinExistence type="predicted"/>
<dbReference type="EMBL" id="LHXX01000010">
    <property type="protein sequence ID" value="KXB02617.1"/>
    <property type="molecule type" value="Genomic_DNA"/>
</dbReference>
<organism evidence="1 2">
    <name type="scientific">candidate division MSBL1 archaeon SCGC-AAA261D19</name>
    <dbReference type="NCBI Taxonomy" id="1698273"/>
    <lineage>
        <taxon>Archaea</taxon>
        <taxon>Methanobacteriati</taxon>
        <taxon>Methanobacteriota</taxon>
        <taxon>candidate division MSBL1</taxon>
    </lineage>
</organism>
<keyword evidence="2" id="KW-1185">Reference proteome</keyword>
<gene>
    <name evidence="1" type="ORF">AKJ43_01205</name>
</gene>